<dbReference type="SUPFAM" id="SSF52047">
    <property type="entry name" value="RNI-like"/>
    <property type="match status" value="1"/>
</dbReference>
<evidence type="ECO:0000259" key="2">
    <source>
        <dbReference type="Pfam" id="PF12937"/>
    </source>
</evidence>
<dbReference type="Pfam" id="PF12937">
    <property type="entry name" value="F-box-like"/>
    <property type="match status" value="1"/>
</dbReference>
<dbReference type="EMBL" id="GGMR01004913">
    <property type="protein sequence ID" value="MBY17532.1"/>
    <property type="molecule type" value="Transcribed_RNA"/>
</dbReference>
<dbReference type="InterPro" id="IPR052283">
    <property type="entry name" value="GenomicStab_NeuMorph_Reg"/>
</dbReference>
<dbReference type="SUPFAM" id="SSF81383">
    <property type="entry name" value="F-box domain"/>
    <property type="match status" value="1"/>
</dbReference>
<evidence type="ECO:0000256" key="1">
    <source>
        <dbReference type="SAM" id="MobiDB-lite"/>
    </source>
</evidence>
<accession>A0A2S2NKR7</accession>
<dbReference type="PANTHER" id="PTHR15739:SF5">
    <property type="entry name" value="LD23158P"/>
    <property type="match status" value="1"/>
</dbReference>
<proteinExistence type="predicted"/>
<dbReference type="AlphaFoldDB" id="A0A2S2NKR7"/>
<protein>
    <recommendedName>
        <fullName evidence="2">F-box domain-containing protein</fullName>
    </recommendedName>
</protein>
<reference evidence="3" key="1">
    <citation type="submission" date="2018-04" db="EMBL/GenBank/DDBJ databases">
        <title>Transcriptome of Schizaphis graminum biotype I.</title>
        <authorList>
            <person name="Scully E.D."/>
            <person name="Geib S.M."/>
            <person name="Palmer N.A."/>
            <person name="Koch K."/>
            <person name="Bradshaw J."/>
            <person name="Heng-Moss T."/>
            <person name="Sarath G."/>
        </authorList>
    </citation>
    <scope>NUCLEOTIDE SEQUENCE</scope>
</reference>
<feature type="compositionally biased region" description="Basic and acidic residues" evidence="1">
    <location>
        <begin position="432"/>
        <end position="450"/>
    </location>
</feature>
<name>A0A2S2NKR7_SCHGA</name>
<gene>
    <name evidence="3" type="ORF">g.164003</name>
</gene>
<organism evidence="3">
    <name type="scientific">Schizaphis graminum</name>
    <name type="common">Green bug aphid</name>
    <dbReference type="NCBI Taxonomy" id="13262"/>
    <lineage>
        <taxon>Eukaryota</taxon>
        <taxon>Metazoa</taxon>
        <taxon>Ecdysozoa</taxon>
        <taxon>Arthropoda</taxon>
        <taxon>Hexapoda</taxon>
        <taxon>Insecta</taxon>
        <taxon>Pterygota</taxon>
        <taxon>Neoptera</taxon>
        <taxon>Paraneoptera</taxon>
        <taxon>Hemiptera</taxon>
        <taxon>Sternorrhyncha</taxon>
        <taxon>Aphidomorpha</taxon>
        <taxon>Aphidoidea</taxon>
        <taxon>Aphididae</taxon>
        <taxon>Aphidini</taxon>
        <taxon>Schizaphis</taxon>
    </lineage>
</organism>
<sequence>MVDGSFHEQYVYEIKLKQKRGPSLMTCVIQEPKNLEENSEMNGSFKEIATPFAYMQTLNYMVKALGDVFKYLNTYELLNASRVCTAWNIIAMNKLLWQNCRLKNAMVYDWERFVDFIDQQRTNMLDTRQMSIPVQIDELNNFWLRFSKAMKRAQKLKFIELYRCPTHVVEDIIHSLPQLEVLNATSIKNPNVTKEAKNPNDFMALSLNYLGQMTKLTELRLKGLTGIKLTSLPSFENLVNLNKFSLTSIKSFPKDIYQSLNTITDNIEFLEIGDCDCLSKDFAVSLNRFINLKSLRLENCCGKWDSCAQDVFTAIRGLEKLTILELVNIEFSNCVEDELEKCVGIKALLIIPAYVSQSATTNCHLIDCLKKLSKTLTHLVWGLTHELLRVTDLFITQYQQNQHSIGYNLELSHTKETTNNIPILRTRKPRQRPGEESASEKDKDKDKSDNVDILSVPALEKLLDTMMPDAKTRVIKVPFSGTVRVYLSEQFNDL</sequence>
<dbReference type="Gene3D" id="1.20.1280.50">
    <property type="match status" value="1"/>
</dbReference>
<feature type="region of interest" description="Disordered" evidence="1">
    <location>
        <begin position="420"/>
        <end position="450"/>
    </location>
</feature>
<feature type="domain" description="F-box" evidence="2">
    <location>
        <begin position="67"/>
        <end position="100"/>
    </location>
</feature>
<dbReference type="PANTHER" id="PTHR15739">
    <property type="entry name" value="ZINC FINGER PROTEIN"/>
    <property type="match status" value="1"/>
</dbReference>
<evidence type="ECO:0000313" key="3">
    <source>
        <dbReference type="EMBL" id="MBY17532.1"/>
    </source>
</evidence>
<dbReference type="Gene3D" id="3.80.10.10">
    <property type="entry name" value="Ribonuclease Inhibitor"/>
    <property type="match status" value="1"/>
</dbReference>
<dbReference type="InterPro" id="IPR001810">
    <property type="entry name" value="F-box_dom"/>
</dbReference>
<dbReference type="InterPro" id="IPR036047">
    <property type="entry name" value="F-box-like_dom_sf"/>
</dbReference>
<dbReference type="InterPro" id="IPR032675">
    <property type="entry name" value="LRR_dom_sf"/>
</dbReference>